<dbReference type="EMBL" id="JAWRVI010000131">
    <property type="protein sequence ID" value="KAK4075186.1"/>
    <property type="molecule type" value="Genomic_DNA"/>
</dbReference>
<comment type="caution">
    <text evidence="1">The sequence shown here is derived from an EMBL/GenBank/DDBJ whole genome shotgun (WGS) entry which is preliminary data.</text>
</comment>
<proteinExistence type="predicted"/>
<name>A0ABR0BGK4_PURLI</name>
<gene>
    <name evidence="1" type="ORF">Purlil1_12771</name>
</gene>
<evidence type="ECO:0000313" key="1">
    <source>
        <dbReference type="EMBL" id="KAK4075186.1"/>
    </source>
</evidence>
<keyword evidence="2" id="KW-1185">Reference proteome</keyword>
<evidence type="ECO:0000313" key="2">
    <source>
        <dbReference type="Proteomes" id="UP001287286"/>
    </source>
</evidence>
<accession>A0ABR0BGK4</accession>
<protein>
    <submittedName>
        <fullName evidence="1">Uncharacterized protein</fullName>
    </submittedName>
</protein>
<organism evidence="1 2">
    <name type="scientific">Purpureocillium lilacinum</name>
    <name type="common">Paecilomyces lilacinus</name>
    <dbReference type="NCBI Taxonomy" id="33203"/>
    <lineage>
        <taxon>Eukaryota</taxon>
        <taxon>Fungi</taxon>
        <taxon>Dikarya</taxon>
        <taxon>Ascomycota</taxon>
        <taxon>Pezizomycotina</taxon>
        <taxon>Sordariomycetes</taxon>
        <taxon>Hypocreomycetidae</taxon>
        <taxon>Hypocreales</taxon>
        <taxon>Ophiocordycipitaceae</taxon>
        <taxon>Purpureocillium</taxon>
    </lineage>
</organism>
<dbReference type="Proteomes" id="UP001287286">
    <property type="component" value="Unassembled WGS sequence"/>
</dbReference>
<sequence>MNSHLLVAFAADSQRDSSAASGCQEEFNDAISPLTTTRRRADIEAPNLHQNYYDPGTVEGVAAPLMYAPRWGTELDNAFLVPDNDLWRRSSKRTQWRAD</sequence>
<reference evidence="1 2" key="1">
    <citation type="journal article" date="2024" name="Microbiol. Resour. Announc.">
        <title>Genome annotations for the ascomycete fungi Trichoderma harzianum, Trichoderma aggressivum, and Purpureocillium lilacinum.</title>
        <authorList>
            <person name="Beijen E.P.W."/>
            <person name="Ohm R.A."/>
        </authorList>
    </citation>
    <scope>NUCLEOTIDE SEQUENCE [LARGE SCALE GENOMIC DNA]</scope>
    <source>
        <strain evidence="1 2">CBS 150709</strain>
    </source>
</reference>